<evidence type="ECO:0000313" key="3">
    <source>
        <dbReference type="Proteomes" id="UP000445144"/>
    </source>
</evidence>
<protein>
    <submittedName>
        <fullName evidence="2">Uncharacterized protein</fullName>
    </submittedName>
</protein>
<dbReference type="AlphaFoldDB" id="A0A6N4X5J8"/>
<evidence type="ECO:0000313" key="2">
    <source>
        <dbReference type="EMBL" id="CAA7195898.1"/>
    </source>
</evidence>
<evidence type="ECO:0000256" key="1">
    <source>
        <dbReference type="SAM" id="SignalP"/>
    </source>
</evidence>
<feature type="signal peptide" evidence="1">
    <location>
        <begin position="1"/>
        <end position="19"/>
    </location>
</feature>
<dbReference type="Proteomes" id="UP000445144">
    <property type="component" value="Unassembled WGS sequence"/>
</dbReference>
<dbReference type="EMBL" id="CACVBR010000016">
    <property type="protein sequence ID" value="CAA7195898.1"/>
    <property type="molecule type" value="Genomic_DNA"/>
</dbReference>
<organism evidence="2 3">
    <name type="scientific">Chryseobacterium potabilaquae</name>
    <dbReference type="NCBI Taxonomy" id="2675057"/>
    <lineage>
        <taxon>Bacteria</taxon>
        <taxon>Pseudomonadati</taxon>
        <taxon>Bacteroidota</taxon>
        <taxon>Flavobacteriia</taxon>
        <taxon>Flavobacteriales</taxon>
        <taxon>Weeksellaceae</taxon>
        <taxon>Chryseobacterium group</taxon>
        <taxon>Chryseobacterium</taxon>
    </lineage>
</organism>
<proteinExistence type="predicted"/>
<feature type="chain" id="PRO_5026704643" evidence="1">
    <location>
        <begin position="20"/>
        <end position="622"/>
    </location>
</feature>
<reference evidence="2 3" key="1">
    <citation type="submission" date="2020-01" db="EMBL/GenBank/DDBJ databases">
        <authorList>
            <person name="Rodrigo-Torres L."/>
            <person name="Arahal R. D."/>
            <person name="Lucena T."/>
        </authorList>
    </citation>
    <scope>NUCLEOTIDE SEQUENCE [LARGE SCALE GENOMIC DNA]</scope>
    <source>
        <strain evidence="2 3">CECT 9293</strain>
    </source>
</reference>
<sequence length="622" mass="64450">MMKKTNLLILMFLSTFSFGQVGINNPSPKSTLEITATKTDGSTSEGLIIPRLPGNALFASIALGIYGNNQNGSIVYVTLPADNDKQIGQTIHVNGKGYYYFDADQNQWLKLGDGTSIYSADGTLASPRHVTMDGNNLGFTGGRIGMGIASPDPSAILDLTSTVDGFLVPRMTEAQMNAIIHPAHGLQIFCTDCFNDLGCLMINDSKDPLIPNWGSLCSSNVPTGHITDLQCSSATNSGTLHSGVAASGVSSSITYTGANGGTYPSAAFNSIGVTGLTANLDGGSLVNGSGNLIFTITGTPSAVGTASFNITVGGASCTLSIPVVDFTASVITLECSTAVFSPNTITQGDAYTGTLTVPYTGGNGDTYPQQSFTQNGLTFTLPAGTLATGNGNLVYNVTGAATASGPMSVPISFGSVSCNVNMTVSAGTSVVMCGSSKAWARHNVGADTSLNPDIPVKGINGNYYQWGRIDVVADPDTPPGAISGWNTTPAPNLSWNASGSELAPAKNTANDPCPTGFRVPTRTEWNLLVNNSTRTTIGTTGGSPTNFGFGYVLTCGSNKLTFPAAGYREPTAGNLDYRGANSYYQSSTELGTTGQYYFDTVYGGVASNSSRLYGWSVRCISE</sequence>
<keyword evidence="1" id="KW-0732">Signal</keyword>
<gene>
    <name evidence="2" type="ORF">CHRY9293_02045</name>
</gene>
<keyword evidence="3" id="KW-1185">Reference proteome</keyword>
<accession>A0A6N4X5J8</accession>
<name>A0A6N4X5J8_9FLAO</name>